<reference evidence="2" key="1">
    <citation type="submission" date="2016-08" db="EMBL/GenBank/DDBJ databases">
        <authorList>
            <person name="Merda D."/>
            <person name="Briand M."/>
            <person name="Taghouti G."/>
            <person name="Carrere S."/>
            <person name="Gouzy J."/>
            <person name="Portier P."/>
            <person name="Jacques M.-A."/>
            <person name="Fischer-Le Saux M."/>
        </authorList>
    </citation>
    <scope>NUCLEOTIDE SEQUENCE [LARGE SCALE GENOMIC DNA]</scope>
    <source>
        <strain evidence="2">CFBP1817</strain>
    </source>
</reference>
<keyword evidence="2" id="KW-1185">Reference proteome</keyword>
<evidence type="ECO:0000313" key="2">
    <source>
        <dbReference type="Proteomes" id="UP000239939"/>
    </source>
</evidence>
<gene>
    <name evidence="1" type="ORF">XpopCFBP1817_17090</name>
</gene>
<dbReference type="AlphaFoldDB" id="A0A2S7EH90"/>
<dbReference type="Proteomes" id="UP000239939">
    <property type="component" value="Unassembled WGS sequence"/>
</dbReference>
<sequence>MQSTVSEKLFEVFCAQHLLQCHRVAETSSKTPDYHLQTGDTVVGVEIKQIESDRGINPTDGTWSRTIGWHVRQKITEARAQMGVVARAGMPAVLLIYNTVDPLQGASKNPSNLPSLT</sequence>
<dbReference type="RefSeq" id="WP_128418064.1">
    <property type="nucleotide sequence ID" value="NZ_MDEJ01000138.1"/>
</dbReference>
<dbReference type="EMBL" id="MDEJ01000138">
    <property type="protein sequence ID" value="PPU89556.1"/>
    <property type="molecule type" value="Genomic_DNA"/>
</dbReference>
<accession>A0A2S7EH90</accession>
<organism evidence="1 2">
    <name type="scientific">Xanthomonas populi</name>
    <dbReference type="NCBI Taxonomy" id="53414"/>
    <lineage>
        <taxon>Bacteria</taxon>
        <taxon>Pseudomonadati</taxon>
        <taxon>Pseudomonadota</taxon>
        <taxon>Gammaproteobacteria</taxon>
        <taxon>Lysobacterales</taxon>
        <taxon>Lysobacteraceae</taxon>
        <taxon>Xanthomonas</taxon>
    </lineage>
</organism>
<proteinExistence type="predicted"/>
<dbReference type="OrthoDB" id="5997290at2"/>
<comment type="caution">
    <text evidence="1">The sequence shown here is derived from an EMBL/GenBank/DDBJ whole genome shotgun (WGS) entry which is preliminary data.</text>
</comment>
<name>A0A2S7EH90_9XANT</name>
<evidence type="ECO:0000313" key="1">
    <source>
        <dbReference type="EMBL" id="PPU89556.1"/>
    </source>
</evidence>
<protein>
    <submittedName>
        <fullName evidence="1">Uncharacterized protein</fullName>
    </submittedName>
</protein>